<sequence>MNVNDKDTDSMQGKSNQRFQALFNYASIGILLTDANGNIILANDFALKQFGYQLIEMVGKKIEMLIPARFHVKHQRYREGYNEHPKSRHMGIGRDLHAINKDGTEFPVEVSLSHYKNDEGHFVIAFVTEITERINAREQIIQLNTELTKLNSELENTVADRTQQLTEALHQLQLAKDEQAVVLNKEKDLGELKSKFISIASHEFRTPLSTILSSIYLINKYEAIEQQPKRKKHIQRIISSVNMLTDILNDFLSLSKMEEGKMQVRISEINIKELVDDMSDDCTIRSQ</sequence>
<dbReference type="CDD" id="cd00130">
    <property type="entry name" value="PAS"/>
    <property type="match status" value="1"/>
</dbReference>
<dbReference type="InterPro" id="IPR000700">
    <property type="entry name" value="PAS-assoc_C"/>
</dbReference>
<dbReference type="SUPFAM" id="SSF55785">
    <property type="entry name" value="PYP-like sensor domain (PAS domain)"/>
    <property type="match status" value="1"/>
</dbReference>
<dbReference type="InterPro" id="IPR003661">
    <property type="entry name" value="HisK_dim/P_dom"/>
</dbReference>
<dbReference type="Gene3D" id="1.10.287.130">
    <property type="match status" value="1"/>
</dbReference>
<dbReference type="SMART" id="SM00388">
    <property type="entry name" value="HisKA"/>
    <property type="match status" value="1"/>
</dbReference>
<protein>
    <recommendedName>
        <fullName evidence="2">histidine kinase</fullName>
        <ecNumber evidence="2">2.7.13.3</ecNumber>
    </recommendedName>
</protein>
<dbReference type="EMBL" id="JAACJS010000006">
    <property type="protein sequence ID" value="NCI49347.1"/>
    <property type="molecule type" value="Genomic_DNA"/>
</dbReference>
<evidence type="ECO:0000313" key="10">
    <source>
        <dbReference type="Proteomes" id="UP000753802"/>
    </source>
</evidence>
<evidence type="ECO:0000313" key="9">
    <source>
        <dbReference type="EMBL" id="NCI49347.1"/>
    </source>
</evidence>
<name>A0ABW9ZUC0_9BACT</name>
<evidence type="ECO:0000256" key="3">
    <source>
        <dbReference type="ARBA" id="ARBA00022679"/>
    </source>
</evidence>
<organism evidence="9 10">
    <name type="scientific">Sediminibacterium roseum</name>
    <dbReference type="NCBI Taxonomy" id="1978412"/>
    <lineage>
        <taxon>Bacteria</taxon>
        <taxon>Pseudomonadati</taxon>
        <taxon>Bacteroidota</taxon>
        <taxon>Chitinophagia</taxon>
        <taxon>Chitinophagales</taxon>
        <taxon>Chitinophagaceae</taxon>
        <taxon>Sediminibacterium</taxon>
    </lineage>
</organism>
<dbReference type="Pfam" id="PF00512">
    <property type="entry name" value="HisKA"/>
    <property type="match status" value="1"/>
</dbReference>
<dbReference type="PROSITE" id="PS50113">
    <property type="entry name" value="PAC"/>
    <property type="match status" value="1"/>
</dbReference>
<dbReference type="InterPro" id="IPR036097">
    <property type="entry name" value="HisK_dim/P_sf"/>
</dbReference>
<keyword evidence="10" id="KW-1185">Reference proteome</keyword>
<gene>
    <name evidence="9" type="ORF">GWC95_05400</name>
</gene>
<keyword evidence="6" id="KW-0175">Coiled coil</keyword>
<evidence type="ECO:0000256" key="2">
    <source>
        <dbReference type="ARBA" id="ARBA00012438"/>
    </source>
</evidence>
<evidence type="ECO:0000256" key="4">
    <source>
        <dbReference type="ARBA" id="ARBA00022777"/>
    </source>
</evidence>
<dbReference type="Pfam" id="PF13426">
    <property type="entry name" value="PAS_9"/>
    <property type="match status" value="1"/>
</dbReference>
<proteinExistence type="predicted"/>
<evidence type="ECO:0000259" key="7">
    <source>
        <dbReference type="PROSITE" id="PS50112"/>
    </source>
</evidence>
<feature type="coiled-coil region" evidence="6">
    <location>
        <begin position="133"/>
        <end position="160"/>
    </location>
</feature>
<comment type="caution">
    <text evidence="9">The sequence shown here is derived from an EMBL/GenBank/DDBJ whole genome shotgun (WGS) entry which is preliminary data.</text>
</comment>
<feature type="domain" description="PAS" evidence="7">
    <location>
        <begin position="15"/>
        <end position="67"/>
    </location>
</feature>
<evidence type="ECO:0000256" key="5">
    <source>
        <dbReference type="ARBA" id="ARBA00023012"/>
    </source>
</evidence>
<accession>A0ABW9ZUC0</accession>
<dbReference type="PROSITE" id="PS50112">
    <property type="entry name" value="PAS"/>
    <property type="match status" value="1"/>
</dbReference>
<dbReference type="EC" id="2.7.13.3" evidence="2"/>
<comment type="catalytic activity">
    <reaction evidence="1">
        <text>ATP + protein L-histidine = ADP + protein N-phospho-L-histidine.</text>
        <dbReference type="EC" id="2.7.13.3"/>
    </reaction>
</comment>
<dbReference type="PANTHER" id="PTHR43711:SF1">
    <property type="entry name" value="HISTIDINE KINASE 1"/>
    <property type="match status" value="1"/>
</dbReference>
<keyword evidence="4" id="KW-0418">Kinase</keyword>
<dbReference type="Gene3D" id="3.30.450.20">
    <property type="entry name" value="PAS domain"/>
    <property type="match status" value="1"/>
</dbReference>
<evidence type="ECO:0000256" key="6">
    <source>
        <dbReference type="SAM" id="Coils"/>
    </source>
</evidence>
<feature type="domain" description="PAC" evidence="8">
    <location>
        <begin position="92"/>
        <end position="142"/>
    </location>
</feature>
<evidence type="ECO:0000256" key="1">
    <source>
        <dbReference type="ARBA" id="ARBA00000085"/>
    </source>
</evidence>
<dbReference type="CDD" id="cd00082">
    <property type="entry name" value="HisKA"/>
    <property type="match status" value="1"/>
</dbReference>
<dbReference type="NCBIfam" id="TIGR00229">
    <property type="entry name" value="sensory_box"/>
    <property type="match status" value="1"/>
</dbReference>
<dbReference type="Proteomes" id="UP000753802">
    <property type="component" value="Unassembled WGS sequence"/>
</dbReference>
<dbReference type="SUPFAM" id="SSF47384">
    <property type="entry name" value="Homodimeric domain of signal transducing histidine kinase"/>
    <property type="match status" value="1"/>
</dbReference>
<evidence type="ECO:0000259" key="8">
    <source>
        <dbReference type="PROSITE" id="PS50113"/>
    </source>
</evidence>
<dbReference type="RefSeq" id="WP_161817674.1">
    <property type="nucleotide sequence ID" value="NZ_JAACJS010000006.1"/>
</dbReference>
<keyword evidence="3" id="KW-0808">Transferase</keyword>
<dbReference type="PANTHER" id="PTHR43711">
    <property type="entry name" value="TWO-COMPONENT HISTIDINE KINASE"/>
    <property type="match status" value="1"/>
</dbReference>
<keyword evidence="5" id="KW-0902">Two-component regulatory system</keyword>
<dbReference type="InterPro" id="IPR000014">
    <property type="entry name" value="PAS"/>
</dbReference>
<dbReference type="SMART" id="SM00091">
    <property type="entry name" value="PAS"/>
    <property type="match status" value="1"/>
</dbReference>
<dbReference type="InterPro" id="IPR035965">
    <property type="entry name" value="PAS-like_dom_sf"/>
</dbReference>
<reference evidence="9 10" key="1">
    <citation type="submission" date="2020-01" db="EMBL/GenBank/DDBJ databases">
        <title>Genome analysis.</title>
        <authorList>
            <person name="Wu S."/>
            <person name="Wang G."/>
        </authorList>
    </citation>
    <scope>NUCLEOTIDE SEQUENCE [LARGE SCALE GENOMIC DNA]</scope>
    <source>
        <strain evidence="9 10">SYL130</strain>
    </source>
</reference>
<dbReference type="InterPro" id="IPR050736">
    <property type="entry name" value="Sensor_HK_Regulatory"/>
</dbReference>